<dbReference type="PANTHER" id="PTHR10629:SF52">
    <property type="entry name" value="DNA (CYTOSINE-5)-METHYLTRANSFERASE 1"/>
    <property type="match status" value="1"/>
</dbReference>
<dbReference type="GeneID" id="9684119"/>
<evidence type="ECO:0000256" key="4">
    <source>
        <dbReference type="ARBA" id="ARBA00022691"/>
    </source>
</evidence>
<feature type="non-terminal residue" evidence="5">
    <location>
        <position position="86"/>
    </location>
</feature>
<keyword evidence="3" id="KW-0808">Transferase</keyword>
<dbReference type="EMBL" id="GG663739">
    <property type="protein sequence ID" value="EEH57135.1"/>
    <property type="molecule type" value="Genomic_DNA"/>
</dbReference>
<proteinExistence type="predicted"/>
<keyword evidence="6" id="KW-1185">Reference proteome</keyword>
<dbReference type="OrthoDB" id="513341at2759"/>
<keyword evidence="2" id="KW-0489">Methyltransferase</keyword>
<dbReference type="PANTHER" id="PTHR10629">
    <property type="entry name" value="CYTOSINE-SPECIFIC METHYLTRANSFERASE"/>
    <property type="match status" value="1"/>
</dbReference>
<dbReference type="InterPro" id="IPR050390">
    <property type="entry name" value="C5-Methyltransferase"/>
</dbReference>
<evidence type="ECO:0000256" key="1">
    <source>
        <dbReference type="ARBA" id="ARBA00011975"/>
    </source>
</evidence>
<dbReference type="Proteomes" id="UP000001876">
    <property type="component" value="Unassembled WGS sequence"/>
</dbReference>
<evidence type="ECO:0000313" key="6">
    <source>
        <dbReference type="Proteomes" id="UP000001876"/>
    </source>
</evidence>
<name>C1MSH3_MICPC</name>
<dbReference type="RefSeq" id="XP_003058680.1">
    <property type="nucleotide sequence ID" value="XM_003058634.1"/>
</dbReference>
<dbReference type="GO" id="GO:0003677">
    <property type="term" value="F:DNA binding"/>
    <property type="evidence" value="ECO:0007669"/>
    <property type="project" value="TreeGrafter"/>
</dbReference>
<evidence type="ECO:0000256" key="2">
    <source>
        <dbReference type="ARBA" id="ARBA00022603"/>
    </source>
</evidence>
<organism evidence="6">
    <name type="scientific">Micromonas pusilla (strain CCMP1545)</name>
    <name type="common">Picoplanktonic green alga</name>
    <dbReference type="NCBI Taxonomy" id="564608"/>
    <lineage>
        <taxon>Eukaryota</taxon>
        <taxon>Viridiplantae</taxon>
        <taxon>Chlorophyta</taxon>
        <taxon>Mamiellophyceae</taxon>
        <taxon>Mamiellales</taxon>
        <taxon>Mamiellaceae</taxon>
        <taxon>Micromonas</taxon>
    </lineage>
</organism>
<dbReference type="GO" id="GO:0005634">
    <property type="term" value="C:nucleus"/>
    <property type="evidence" value="ECO:0007669"/>
    <property type="project" value="TreeGrafter"/>
</dbReference>
<keyword evidence="4" id="KW-0949">S-adenosyl-L-methionine</keyword>
<reference evidence="5 6" key="1">
    <citation type="journal article" date="2009" name="Science">
        <title>Green evolution and dynamic adaptations revealed by genomes of the marine picoeukaryotes Micromonas.</title>
        <authorList>
            <person name="Worden A.Z."/>
            <person name="Lee J.H."/>
            <person name="Mock T."/>
            <person name="Rouze P."/>
            <person name="Simmons M.P."/>
            <person name="Aerts A.L."/>
            <person name="Allen A.E."/>
            <person name="Cuvelier M.L."/>
            <person name="Derelle E."/>
            <person name="Everett M.V."/>
            <person name="Foulon E."/>
            <person name="Grimwood J."/>
            <person name="Gundlach H."/>
            <person name="Henrissat B."/>
            <person name="Napoli C."/>
            <person name="McDonald S.M."/>
            <person name="Parker M.S."/>
            <person name="Rombauts S."/>
            <person name="Salamov A."/>
            <person name="Von Dassow P."/>
            <person name="Badger J.H."/>
            <person name="Coutinho P.M."/>
            <person name="Demir E."/>
            <person name="Dubchak I."/>
            <person name="Gentemann C."/>
            <person name="Eikrem W."/>
            <person name="Gready J.E."/>
            <person name="John U."/>
            <person name="Lanier W."/>
            <person name="Lindquist E.A."/>
            <person name="Lucas S."/>
            <person name="Mayer K.F."/>
            <person name="Moreau H."/>
            <person name="Not F."/>
            <person name="Otillar R."/>
            <person name="Panaud O."/>
            <person name="Pangilinan J."/>
            <person name="Paulsen I."/>
            <person name="Piegu B."/>
            <person name="Poliakov A."/>
            <person name="Robbens S."/>
            <person name="Schmutz J."/>
            <person name="Toulza E."/>
            <person name="Wyss T."/>
            <person name="Zelensky A."/>
            <person name="Zhou K."/>
            <person name="Armbrust E.V."/>
            <person name="Bhattacharya D."/>
            <person name="Goodenough U.W."/>
            <person name="Van de Peer Y."/>
            <person name="Grigoriev I.V."/>
        </authorList>
    </citation>
    <scope>NUCLEOTIDE SEQUENCE [LARGE SCALE GENOMIC DNA]</scope>
    <source>
        <strain evidence="5 6">CCMP1545</strain>
    </source>
</reference>
<protein>
    <recommendedName>
        <fullName evidence="1">DNA (cytosine-5-)-methyltransferase</fullName>
        <ecNumber evidence="1">2.1.1.37</ecNumber>
    </recommendedName>
</protein>
<dbReference type="GO" id="GO:0003886">
    <property type="term" value="F:DNA (cytosine-5-)-methyltransferase activity"/>
    <property type="evidence" value="ECO:0007669"/>
    <property type="project" value="UniProtKB-EC"/>
</dbReference>
<evidence type="ECO:0000313" key="5">
    <source>
        <dbReference type="EMBL" id="EEH57135.1"/>
    </source>
</evidence>
<dbReference type="InterPro" id="IPR029063">
    <property type="entry name" value="SAM-dependent_MTases_sf"/>
</dbReference>
<accession>C1MSH3</accession>
<dbReference type="Pfam" id="PF00145">
    <property type="entry name" value="DNA_methylase"/>
    <property type="match status" value="1"/>
</dbReference>
<dbReference type="GO" id="GO:0044027">
    <property type="term" value="P:negative regulation of gene expression via chromosomal CpG island methylation"/>
    <property type="evidence" value="ECO:0007669"/>
    <property type="project" value="TreeGrafter"/>
</dbReference>
<dbReference type="EC" id="2.1.1.37" evidence="1"/>
<gene>
    <name evidence="5" type="ORF">MICPUCDRAFT_16926</name>
</gene>
<evidence type="ECO:0000256" key="3">
    <source>
        <dbReference type="ARBA" id="ARBA00022679"/>
    </source>
</evidence>
<dbReference type="AlphaFoldDB" id="C1MSH3"/>
<dbReference type="GO" id="GO:0032259">
    <property type="term" value="P:methylation"/>
    <property type="evidence" value="ECO:0007669"/>
    <property type="project" value="UniProtKB-KW"/>
</dbReference>
<dbReference type="KEGG" id="mpp:MICPUCDRAFT_16926"/>
<sequence length="86" mass="9801">MKAGKDSGCYGRLSYDEPHPTVHSYHKPHWHPSLVPYAPRVMSVREKARIQGFPDRFVFKGTVHQQYKQIANAVSPQLTKALARSI</sequence>
<dbReference type="OMA" id="IRWQRIP"/>
<dbReference type="Gene3D" id="3.90.120.10">
    <property type="entry name" value="DNA Methylase, subunit A, domain 2"/>
    <property type="match status" value="1"/>
</dbReference>
<dbReference type="SUPFAM" id="SSF53335">
    <property type="entry name" value="S-adenosyl-L-methionine-dependent methyltransferases"/>
    <property type="match status" value="1"/>
</dbReference>
<dbReference type="InterPro" id="IPR001525">
    <property type="entry name" value="C5_MeTfrase"/>
</dbReference>
<dbReference type="eggNOG" id="ENOG502QT36">
    <property type="taxonomic scope" value="Eukaryota"/>
</dbReference>
<dbReference type="STRING" id="564608.C1MSH3"/>